<dbReference type="PANTHER" id="PTHR43808:SF31">
    <property type="entry name" value="N-ACETYL-L-CITRULLINE DEACETYLASE"/>
    <property type="match status" value="1"/>
</dbReference>
<dbReference type="Pfam" id="PF01546">
    <property type="entry name" value="Peptidase_M20"/>
    <property type="match status" value="1"/>
</dbReference>
<dbReference type="GO" id="GO:0009089">
    <property type="term" value="P:lysine biosynthetic process via diaminopimelate"/>
    <property type="evidence" value="ECO:0007669"/>
    <property type="project" value="UniProtKB-UniRule"/>
</dbReference>
<sequence>MTRDKINCLELAKKLMSFPSITPQSAGCIEYIASLLKEYSFKTEIICEGPEGARVTNLYAFINEGKGPNLCFAGHIDVVPVGDEKKWTSPPFKPEIRDGKLYGRGAVDMKGAIAAMIVAARNYLEHNDKAQIIFLITSDEEGPAIYGTKVLLESINPTLDFCILGEPTYKERFGDVVQVARRGSASFLLEIYGKQGHVAYDNFINPHSYATKIAALFEEMKLDEGNGILPPSKLNITSFDTDNMATNIVPDKTTIRFNIRYNNLQNVELLTKKLNELISQVTQDFTLALVEPSPEPYMSDIEDEYVKLFVKTVEEFTNQKTELTAYGGASDGRFIRRMCQVVEFGLGSSSAHQVDEHLVVSELENLSKLYGEFLVKFFDTQS</sequence>
<dbReference type="InterPro" id="IPR011650">
    <property type="entry name" value="Peptidase_M20_dimer"/>
</dbReference>
<keyword evidence="12" id="KW-0457">Lysine biosynthesis</keyword>
<keyword evidence="11" id="KW-0220">Diaminopimelate biosynthesis</keyword>
<comment type="similarity">
    <text evidence="3">Belongs to the peptidase M20A family. DapE subfamily.</text>
</comment>
<keyword evidence="13" id="KW-0170">Cobalt</keyword>
<evidence type="ECO:0000256" key="11">
    <source>
        <dbReference type="ARBA" id="ARBA00022915"/>
    </source>
</evidence>
<evidence type="ECO:0000313" key="18">
    <source>
        <dbReference type="Proteomes" id="UP000241762"/>
    </source>
</evidence>
<comment type="pathway">
    <text evidence="2">Amino-acid biosynthesis; L-lysine biosynthesis via DAP pathway; LL-2,6-diaminopimelate from (S)-tetrahydrodipicolinate (succinylase route): step 3/3.</text>
</comment>
<dbReference type="InterPro" id="IPR036264">
    <property type="entry name" value="Bact_exopeptidase_dim_dom"/>
</dbReference>
<gene>
    <name evidence="17" type="ORF">phytr_5530</name>
</gene>
<evidence type="ECO:0000256" key="12">
    <source>
        <dbReference type="ARBA" id="ARBA00023154"/>
    </source>
</evidence>
<name>A0A2P1P893_9RICK</name>
<evidence type="ECO:0000259" key="16">
    <source>
        <dbReference type="Pfam" id="PF07687"/>
    </source>
</evidence>
<dbReference type="GO" id="GO:0009014">
    <property type="term" value="F:succinyl-diaminopimelate desuccinylase activity"/>
    <property type="evidence" value="ECO:0007669"/>
    <property type="project" value="UniProtKB-UniRule"/>
</dbReference>
<dbReference type="Gene3D" id="3.30.70.360">
    <property type="match status" value="1"/>
</dbReference>
<dbReference type="GO" id="GO:0046872">
    <property type="term" value="F:metal ion binding"/>
    <property type="evidence" value="ECO:0007669"/>
    <property type="project" value="UniProtKB-KW"/>
</dbReference>
<dbReference type="SUPFAM" id="SSF55031">
    <property type="entry name" value="Bacterial exopeptidase dimerisation domain"/>
    <property type="match status" value="1"/>
</dbReference>
<comment type="catalytic activity">
    <reaction evidence="14">
        <text>N-succinyl-(2S,6S)-2,6-diaminopimelate + H2O = (2S,6S)-2,6-diaminopimelate + succinate</text>
        <dbReference type="Rhea" id="RHEA:22608"/>
        <dbReference type="ChEBI" id="CHEBI:15377"/>
        <dbReference type="ChEBI" id="CHEBI:30031"/>
        <dbReference type="ChEBI" id="CHEBI:57609"/>
        <dbReference type="ChEBI" id="CHEBI:58087"/>
        <dbReference type="EC" id="3.5.1.18"/>
    </reaction>
</comment>
<organism evidence="17 18">
    <name type="scientific">Candidatus Phycorickettsia trachydisci</name>
    <dbReference type="NCBI Taxonomy" id="2115978"/>
    <lineage>
        <taxon>Bacteria</taxon>
        <taxon>Pseudomonadati</taxon>
        <taxon>Pseudomonadota</taxon>
        <taxon>Alphaproteobacteria</taxon>
        <taxon>Rickettsiales</taxon>
        <taxon>Rickettsiaceae</taxon>
        <taxon>Candidatus Phycorickettsia</taxon>
    </lineage>
</organism>
<evidence type="ECO:0000256" key="10">
    <source>
        <dbReference type="ARBA" id="ARBA00022833"/>
    </source>
</evidence>
<evidence type="ECO:0000256" key="4">
    <source>
        <dbReference type="ARBA" id="ARBA00011738"/>
    </source>
</evidence>
<evidence type="ECO:0000256" key="2">
    <source>
        <dbReference type="ARBA" id="ARBA00005130"/>
    </source>
</evidence>
<reference evidence="17 18" key="1">
    <citation type="submission" date="2018-03" db="EMBL/GenBank/DDBJ databases">
        <title>A gene transfer event suggests a long-term partnership between eustigmatophyte algae and a novel lineage of endosymbiotic bacteria.</title>
        <authorList>
            <person name="Yurchenko T."/>
            <person name="Sevcikova T."/>
            <person name="Pribyl P."/>
            <person name="El Karkouri K."/>
            <person name="Klimes V."/>
            <person name="Amaral R."/>
            <person name="Zbrankova V."/>
            <person name="Kim E."/>
            <person name="Raoult D."/>
            <person name="Santos L.M.A."/>
            <person name="Elias M."/>
        </authorList>
    </citation>
    <scope>NUCLEOTIDE SEQUENCE [LARGE SCALE GENOMIC DNA]</scope>
    <source>
        <strain evidence="17">CCALA 838</strain>
    </source>
</reference>
<protein>
    <recommendedName>
        <fullName evidence="6 15">Succinyl-diaminopimelate desuccinylase</fullName>
        <ecNumber evidence="5 15">3.5.1.18</ecNumber>
    </recommendedName>
</protein>
<dbReference type="SUPFAM" id="SSF53187">
    <property type="entry name" value="Zn-dependent exopeptidases"/>
    <property type="match status" value="1"/>
</dbReference>
<dbReference type="NCBIfam" id="TIGR01246">
    <property type="entry name" value="dapE_proteo"/>
    <property type="match status" value="1"/>
</dbReference>
<dbReference type="OrthoDB" id="9809784at2"/>
<proteinExistence type="inferred from homology"/>
<keyword evidence="18" id="KW-1185">Reference proteome</keyword>
<dbReference type="GO" id="GO:0008777">
    <property type="term" value="F:acetylornithine deacetylase activity"/>
    <property type="evidence" value="ECO:0007669"/>
    <property type="project" value="TreeGrafter"/>
</dbReference>
<keyword evidence="8" id="KW-0479">Metal-binding</keyword>
<evidence type="ECO:0000256" key="3">
    <source>
        <dbReference type="ARBA" id="ARBA00006746"/>
    </source>
</evidence>
<dbReference type="Proteomes" id="UP000241762">
    <property type="component" value="Chromosome"/>
</dbReference>
<dbReference type="InterPro" id="IPR050072">
    <property type="entry name" value="Peptidase_M20A"/>
</dbReference>
<dbReference type="InterPro" id="IPR002933">
    <property type="entry name" value="Peptidase_M20"/>
</dbReference>
<accession>A0A2P1P893</accession>
<dbReference type="PANTHER" id="PTHR43808">
    <property type="entry name" value="ACETYLORNITHINE DEACETYLASE"/>
    <property type="match status" value="1"/>
</dbReference>
<evidence type="ECO:0000256" key="14">
    <source>
        <dbReference type="ARBA" id="ARBA00051301"/>
    </source>
</evidence>
<keyword evidence="9" id="KW-0378">Hydrolase</keyword>
<evidence type="ECO:0000256" key="13">
    <source>
        <dbReference type="ARBA" id="ARBA00023285"/>
    </source>
</evidence>
<evidence type="ECO:0000256" key="7">
    <source>
        <dbReference type="ARBA" id="ARBA00022605"/>
    </source>
</evidence>
<evidence type="ECO:0000256" key="5">
    <source>
        <dbReference type="ARBA" id="ARBA00011921"/>
    </source>
</evidence>
<evidence type="ECO:0000256" key="9">
    <source>
        <dbReference type="ARBA" id="ARBA00022801"/>
    </source>
</evidence>
<dbReference type="Gene3D" id="3.40.630.10">
    <property type="entry name" value="Zn peptidases"/>
    <property type="match status" value="2"/>
</dbReference>
<dbReference type="RefSeq" id="WP_106874358.1">
    <property type="nucleotide sequence ID" value="NZ_CP027845.1"/>
</dbReference>
<dbReference type="Pfam" id="PF07687">
    <property type="entry name" value="M20_dimer"/>
    <property type="match status" value="1"/>
</dbReference>
<dbReference type="UniPathway" id="UPA00034">
    <property type="reaction ID" value="UER00021"/>
</dbReference>
<dbReference type="InterPro" id="IPR001261">
    <property type="entry name" value="ArgE/DapE_CS"/>
</dbReference>
<dbReference type="GO" id="GO:0006526">
    <property type="term" value="P:L-arginine biosynthetic process"/>
    <property type="evidence" value="ECO:0007669"/>
    <property type="project" value="TreeGrafter"/>
</dbReference>
<dbReference type="NCBIfam" id="NF009557">
    <property type="entry name" value="PRK13009.1"/>
    <property type="match status" value="1"/>
</dbReference>
<comment type="subunit">
    <text evidence="4">Homodimer.</text>
</comment>
<evidence type="ECO:0000256" key="1">
    <source>
        <dbReference type="ARBA" id="ARBA00001947"/>
    </source>
</evidence>
<keyword evidence="7" id="KW-0028">Amino-acid biosynthesis</keyword>
<evidence type="ECO:0000256" key="6">
    <source>
        <dbReference type="ARBA" id="ARBA00022391"/>
    </source>
</evidence>
<keyword evidence="10" id="KW-0862">Zinc</keyword>
<feature type="domain" description="Peptidase M20 dimerisation" evidence="16">
    <location>
        <begin position="179"/>
        <end position="281"/>
    </location>
</feature>
<dbReference type="GO" id="GO:0019877">
    <property type="term" value="P:diaminopimelate biosynthetic process"/>
    <property type="evidence" value="ECO:0007669"/>
    <property type="project" value="UniProtKB-KW"/>
</dbReference>
<evidence type="ECO:0000256" key="8">
    <source>
        <dbReference type="ARBA" id="ARBA00022723"/>
    </source>
</evidence>
<dbReference type="EMBL" id="CP027845">
    <property type="protein sequence ID" value="AVP87498.1"/>
    <property type="molecule type" value="Genomic_DNA"/>
</dbReference>
<dbReference type="PROSITE" id="PS00759">
    <property type="entry name" value="ARGE_DAPE_CPG2_2"/>
    <property type="match status" value="1"/>
</dbReference>
<evidence type="ECO:0000256" key="15">
    <source>
        <dbReference type="NCBIfam" id="TIGR01246"/>
    </source>
</evidence>
<dbReference type="KEGG" id="ptc:phytr_5530"/>
<dbReference type="EC" id="3.5.1.18" evidence="5 15"/>
<evidence type="ECO:0000313" key="17">
    <source>
        <dbReference type="EMBL" id="AVP87498.1"/>
    </source>
</evidence>
<dbReference type="InterPro" id="IPR005941">
    <property type="entry name" value="DapE_proteobac"/>
</dbReference>
<comment type="cofactor">
    <cofactor evidence="1">
        <name>Zn(2+)</name>
        <dbReference type="ChEBI" id="CHEBI:29105"/>
    </cofactor>
</comment>
<dbReference type="AlphaFoldDB" id="A0A2P1P893"/>